<dbReference type="RefSeq" id="WP_096919310.1">
    <property type="nucleotide sequence ID" value="NZ_CP029487.1"/>
</dbReference>
<keyword evidence="2" id="KW-1185">Reference proteome</keyword>
<protein>
    <submittedName>
        <fullName evidence="1">Uncharacterized protein</fullName>
    </submittedName>
</protein>
<proteinExistence type="predicted"/>
<dbReference type="EMBL" id="CP029487">
    <property type="protein sequence ID" value="QCT69810.1"/>
    <property type="molecule type" value="Genomic_DNA"/>
</dbReference>
<name>A0A4P9C3H5_EUBML</name>
<gene>
    <name evidence="1" type="ORF">CPZ25_000325</name>
</gene>
<organism evidence="1 2">
    <name type="scientific">Eubacterium maltosivorans</name>
    <dbReference type="NCBI Taxonomy" id="2041044"/>
    <lineage>
        <taxon>Bacteria</taxon>
        <taxon>Bacillati</taxon>
        <taxon>Bacillota</taxon>
        <taxon>Clostridia</taxon>
        <taxon>Eubacteriales</taxon>
        <taxon>Eubacteriaceae</taxon>
        <taxon>Eubacterium</taxon>
    </lineage>
</organism>
<sequence length="87" mass="10000">MDEQKKPLLVVGVKGQQYVYATEENLEYSEYRQIKDIAESTTHYAANARCVNPDVLAFQFTTRVKEELGVVLIPVPVWPQIVVKFKK</sequence>
<dbReference type="Proteomes" id="UP000218387">
    <property type="component" value="Chromosome"/>
</dbReference>
<dbReference type="AlphaFoldDB" id="A0A4P9C3H5"/>
<dbReference type="KEGG" id="emt:CPZ25_000325"/>
<reference evidence="1 2" key="1">
    <citation type="submission" date="2018-05" db="EMBL/GenBank/DDBJ databases">
        <title>Genome comparison of Eubacterium sp.</title>
        <authorList>
            <person name="Feng Y."/>
            <person name="Sanchez-Andrea I."/>
            <person name="Stams A.J.M."/>
            <person name="De Vos W.M."/>
        </authorList>
    </citation>
    <scope>NUCLEOTIDE SEQUENCE [LARGE SCALE GENOMIC DNA]</scope>
    <source>
        <strain evidence="1 2">YI</strain>
    </source>
</reference>
<accession>A0A4P9C3H5</accession>
<evidence type="ECO:0000313" key="1">
    <source>
        <dbReference type="EMBL" id="QCT69810.1"/>
    </source>
</evidence>
<evidence type="ECO:0000313" key="2">
    <source>
        <dbReference type="Proteomes" id="UP000218387"/>
    </source>
</evidence>